<name>A0A918KB63_9GAMM</name>
<keyword evidence="3" id="KW-0663">Pyridoxal phosphate</keyword>
<dbReference type="Proteomes" id="UP000626148">
    <property type="component" value="Unassembled WGS sequence"/>
</dbReference>
<gene>
    <name evidence="4" type="ORF">GCM10007392_26430</name>
</gene>
<dbReference type="Gene3D" id="3.40.640.10">
    <property type="entry name" value="Type I PLP-dependent aspartate aminotransferase-like (Major domain)"/>
    <property type="match status" value="1"/>
</dbReference>
<evidence type="ECO:0000256" key="3">
    <source>
        <dbReference type="RuleBase" id="RU003560"/>
    </source>
</evidence>
<comment type="cofactor">
    <cofactor evidence="1">
        <name>pyridoxal 5'-phosphate</name>
        <dbReference type="ChEBI" id="CHEBI:597326"/>
    </cofactor>
</comment>
<proteinExistence type="inferred from homology"/>
<keyword evidence="5" id="KW-1185">Reference proteome</keyword>
<sequence length="419" mass="46112">MLRHHKRSVIRVHGKTNSRLCLDTSESLIDVSGGSLTQSFSDIEGICNLTIADLNHIVPSAGFESDQKTTLQKRLISACGEQYADLLWASSGSDAIESAVWAANAYCKSKHDEELKSYIVRKGSYHGNTQLCRSLSMRSTGRSESESVLVIDECRSDAYKPHSDNDDTATFLNQLKEAVDNNRVCFPAALILEGKPTTGWKFNSSGSEFQEIITYCRINGIVVILDDVASGAYRHGELLSCGVEQSRILPDIAVIAKGLTSGVYPLSCVLLSDEVTNAIQGGSESPLTFTHGLTEVAAVIANNCLDRYQTFFNSAGSIERRHKISHCAQQVSESLVEKGIGISTTPTTLRLDMNPECAKDFFEQMKDHDMWAYIGTSLMKVKGTEFTHRKYAHICPAFDMDNGDQDQVYNNLINVLSNL</sequence>
<dbReference type="GO" id="GO:0030170">
    <property type="term" value="F:pyridoxal phosphate binding"/>
    <property type="evidence" value="ECO:0007669"/>
    <property type="project" value="InterPro"/>
</dbReference>
<evidence type="ECO:0008006" key="6">
    <source>
        <dbReference type="Google" id="ProtNLM"/>
    </source>
</evidence>
<organism evidence="4 5">
    <name type="scientific">Saccharospirillum salsuginis</name>
    <dbReference type="NCBI Taxonomy" id="418750"/>
    <lineage>
        <taxon>Bacteria</taxon>
        <taxon>Pseudomonadati</taxon>
        <taxon>Pseudomonadota</taxon>
        <taxon>Gammaproteobacteria</taxon>
        <taxon>Oceanospirillales</taxon>
        <taxon>Saccharospirillaceae</taxon>
        <taxon>Saccharospirillum</taxon>
    </lineage>
</organism>
<dbReference type="PANTHER" id="PTHR43094:SF1">
    <property type="entry name" value="AMINOTRANSFERASE CLASS-III"/>
    <property type="match status" value="1"/>
</dbReference>
<evidence type="ECO:0000256" key="1">
    <source>
        <dbReference type="ARBA" id="ARBA00001933"/>
    </source>
</evidence>
<dbReference type="SUPFAM" id="SSF53383">
    <property type="entry name" value="PLP-dependent transferases"/>
    <property type="match status" value="1"/>
</dbReference>
<dbReference type="InterPro" id="IPR015421">
    <property type="entry name" value="PyrdxlP-dep_Trfase_major"/>
</dbReference>
<dbReference type="InterPro" id="IPR049704">
    <property type="entry name" value="Aminotrans_3_PPA_site"/>
</dbReference>
<dbReference type="RefSeq" id="WP_189609380.1">
    <property type="nucleotide sequence ID" value="NZ_BMXR01000006.1"/>
</dbReference>
<comment type="caution">
    <text evidence="4">The sequence shown here is derived from an EMBL/GenBank/DDBJ whole genome shotgun (WGS) entry which is preliminary data.</text>
</comment>
<protein>
    <recommendedName>
        <fullName evidence="6">Glutamate-1-semialdehyde 2,1-aminomutase</fullName>
    </recommendedName>
</protein>
<reference evidence="4" key="1">
    <citation type="journal article" date="2014" name="Int. J. Syst. Evol. Microbiol.">
        <title>Complete genome sequence of Corynebacterium casei LMG S-19264T (=DSM 44701T), isolated from a smear-ripened cheese.</title>
        <authorList>
            <consortium name="US DOE Joint Genome Institute (JGI-PGF)"/>
            <person name="Walter F."/>
            <person name="Albersmeier A."/>
            <person name="Kalinowski J."/>
            <person name="Ruckert C."/>
        </authorList>
    </citation>
    <scope>NUCLEOTIDE SEQUENCE</scope>
    <source>
        <strain evidence="4">KCTC 22169</strain>
    </source>
</reference>
<dbReference type="InterPro" id="IPR005814">
    <property type="entry name" value="Aminotrans_3"/>
</dbReference>
<evidence type="ECO:0000313" key="4">
    <source>
        <dbReference type="EMBL" id="GGX57563.1"/>
    </source>
</evidence>
<dbReference type="EMBL" id="BMXR01000006">
    <property type="protein sequence ID" value="GGX57563.1"/>
    <property type="molecule type" value="Genomic_DNA"/>
</dbReference>
<dbReference type="GO" id="GO:0008483">
    <property type="term" value="F:transaminase activity"/>
    <property type="evidence" value="ECO:0007669"/>
    <property type="project" value="InterPro"/>
</dbReference>
<reference evidence="4" key="2">
    <citation type="submission" date="2020-09" db="EMBL/GenBank/DDBJ databases">
        <authorList>
            <person name="Sun Q."/>
            <person name="Kim S."/>
        </authorList>
    </citation>
    <scope>NUCLEOTIDE SEQUENCE</scope>
    <source>
        <strain evidence="4">KCTC 22169</strain>
    </source>
</reference>
<dbReference type="Pfam" id="PF00202">
    <property type="entry name" value="Aminotran_3"/>
    <property type="match status" value="1"/>
</dbReference>
<evidence type="ECO:0000313" key="5">
    <source>
        <dbReference type="Proteomes" id="UP000626148"/>
    </source>
</evidence>
<dbReference type="GO" id="GO:0005829">
    <property type="term" value="C:cytosol"/>
    <property type="evidence" value="ECO:0007669"/>
    <property type="project" value="TreeGrafter"/>
</dbReference>
<dbReference type="AlphaFoldDB" id="A0A918KB63"/>
<evidence type="ECO:0000256" key="2">
    <source>
        <dbReference type="ARBA" id="ARBA00008954"/>
    </source>
</evidence>
<comment type="similarity">
    <text evidence="2 3">Belongs to the class-III pyridoxal-phosphate-dependent aminotransferase family.</text>
</comment>
<dbReference type="PROSITE" id="PS00600">
    <property type="entry name" value="AA_TRANSFER_CLASS_3"/>
    <property type="match status" value="1"/>
</dbReference>
<dbReference type="PANTHER" id="PTHR43094">
    <property type="entry name" value="AMINOTRANSFERASE"/>
    <property type="match status" value="1"/>
</dbReference>
<accession>A0A918KB63</accession>
<dbReference type="InterPro" id="IPR015424">
    <property type="entry name" value="PyrdxlP-dep_Trfase"/>
</dbReference>